<keyword evidence="2" id="KW-1185">Reference proteome</keyword>
<proteinExistence type="predicted"/>
<dbReference type="Proteomes" id="UP001157134">
    <property type="component" value="Unassembled WGS sequence"/>
</dbReference>
<accession>A0ABQ6HHG8</accession>
<gene>
    <name evidence="1" type="ORF">tloyanaT_22230</name>
</gene>
<sequence>MENVSVLLVLLLYLIAVRLRQFDGVCTLFSAHFDLSVIPLVIPFQK</sequence>
<protein>
    <submittedName>
        <fullName evidence="1">Uncharacterized protein</fullName>
    </submittedName>
</protein>
<name>A0ABQ6HHG8_9GAMM</name>
<reference evidence="1 2" key="1">
    <citation type="submission" date="2023-03" db="EMBL/GenBank/DDBJ databases">
        <title>Thalassotalea loyana LMG 22536T draft genome sequence.</title>
        <authorList>
            <person name="Sawabe T."/>
        </authorList>
    </citation>
    <scope>NUCLEOTIDE SEQUENCE [LARGE SCALE GENOMIC DNA]</scope>
    <source>
        <strain evidence="1 2">LMG 22536</strain>
    </source>
</reference>
<evidence type="ECO:0000313" key="2">
    <source>
        <dbReference type="Proteomes" id="UP001157134"/>
    </source>
</evidence>
<dbReference type="EMBL" id="BSSV01000004">
    <property type="protein sequence ID" value="GLX85971.1"/>
    <property type="molecule type" value="Genomic_DNA"/>
</dbReference>
<organism evidence="1 2">
    <name type="scientific">Thalassotalea loyana</name>
    <dbReference type="NCBI Taxonomy" id="280483"/>
    <lineage>
        <taxon>Bacteria</taxon>
        <taxon>Pseudomonadati</taxon>
        <taxon>Pseudomonadota</taxon>
        <taxon>Gammaproteobacteria</taxon>
        <taxon>Alteromonadales</taxon>
        <taxon>Colwelliaceae</taxon>
        <taxon>Thalassotalea</taxon>
    </lineage>
</organism>
<comment type="caution">
    <text evidence="1">The sequence shown here is derived from an EMBL/GenBank/DDBJ whole genome shotgun (WGS) entry which is preliminary data.</text>
</comment>
<evidence type="ECO:0000313" key="1">
    <source>
        <dbReference type="EMBL" id="GLX85971.1"/>
    </source>
</evidence>